<accession>A0A175XZS5</accession>
<keyword evidence="2" id="KW-1185">Reference proteome</keyword>
<dbReference type="AlphaFoldDB" id="A0A175XZS5"/>
<dbReference type="GeneID" id="93798895"/>
<gene>
    <name evidence="1" type="ORF">AVM11_09910</name>
</gene>
<dbReference type="EMBL" id="LQCK02000056">
    <property type="protein sequence ID" value="KZB93957.1"/>
    <property type="molecule type" value="Genomic_DNA"/>
</dbReference>
<dbReference type="Proteomes" id="UP000078460">
    <property type="component" value="Unassembled WGS sequence"/>
</dbReference>
<evidence type="ECO:0000313" key="1">
    <source>
        <dbReference type="EMBL" id="KZB93957.1"/>
    </source>
</evidence>
<dbReference type="RefSeq" id="WP_017978583.1">
    <property type="nucleotide sequence ID" value="NZ_CP017578.1"/>
</dbReference>
<proteinExistence type="predicted"/>
<comment type="caution">
    <text evidence="1">The sequence shown here is derived from an EMBL/GenBank/DDBJ whole genome shotgun (WGS) entry which is preliminary data.</text>
</comment>
<protein>
    <submittedName>
        <fullName evidence="1">Uncharacterized protein</fullName>
    </submittedName>
</protein>
<dbReference type="KEGG" id="smy:BJP26_07185"/>
<dbReference type="STRING" id="621456.BJP26_07185"/>
<reference evidence="1" key="1">
    <citation type="submission" date="2016-03" db="EMBL/GenBank/DDBJ databases">
        <title>Sphingomonas melonis TY, whole genome shotgun sequencing.</title>
        <authorList>
            <person name="Wang H."/>
            <person name="Zhu P."/>
        </authorList>
    </citation>
    <scope>NUCLEOTIDE SEQUENCE [LARGE SCALE GENOMIC DNA]</scope>
    <source>
        <strain evidence="1">TY</strain>
    </source>
</reference>
<sequence length="347" mass="36669">MMQKRLVAVLIGTVVMAGAMASARDLPVPADKGWRHAETGVALMAQNAGLTRTALTDATQGEFDVAAQYWAPDKSVTATVYIFRPAIADVGLWFDRSQTALETRAEFRNAAPASADPVAFALPGATAGSALRQNYANASGAYRSTALAVMPLNGWIVAIRMSATTLTADKLDAALQQFIAGIRWPKVTATGAAARLVKPCATPLVFGKAKQVAAGAGDLLMSLMIPSLAASEKAKTPAKTDDAPLWCRESEGRTEYGVYRNMRDDRGYTMALYDGGRSVSVFPSIMGQIDKTGTYSVSLTDVDGSTAVLPSFSTMPQPKQVWAVVSQGKVQGRAVGKTITLDAKALK</sequence>
<dbReference type="OrthoDB" id="7462684at2"/>
<evidence type="ECO:0000313" key="2">
    <source>
        <dbReference type="Proteomes" id="UP000078460"/>
    </source>
</evidence>
<name>A0A175XZS5_9SPHN</name>
<organism evidence="1 2">
    <name type="scientific">Sphingomonas melonis TY</name>
    <dbReference type="NCBI Taxonomy" id="621456"/>
    <lineage>
        <taxon>Bacteria</taxon>
        <taxon>Pseudomonadati</taxon>
        <taxon>Pseudomonadota</taxon>
        <taxon>Alphaproteobacteria</taxon>
        <taxon>Sphingomonadales</taxon>
        <taxon>Sphingomonadaceae</taxon>
        <taxon>Sphingomonas</taxon>
    </lineage>
</organism>